<protein>
    <submittedName>
        <fullName evidence="1">Uncharacterized protein</fullName>
    </submittedName>
</protein>
<evidence type="ECO:0000313" key="2">
    <source>
        <dbReference type="Proteomes" id="UP000265520"/>
    </source>
</evidence>
<comment type="caution">
    <text evidence="1">The sequence shown here is derived from an EMBL/GenBank/DDBJ whole genome shotgun (WGS) entry which is preliminary data.</text>
</comment>
<dbReference type="AlphaFoldDB" id="A0A392UMI2"/>
<name>A0A392UMI2_9FABA</name>
<reference evidence="1 2" key="1">
    <citation type="journal article" date="2018" name="Front. Plant Sci.">
        <title>Red Clover (Trifolium pratense) and Zigzag Clover (T. medium) - A Picture of Genomic Similarities and Differences.</title>
        <authorList>
            <person name="Dluhosova J."/>
            <person name="Istvanek J."/>
            <person name="Nedelnik J."/>
            <person name="Repkova J."/>
        </authorList>
    </citation>
    <scope>NUCLEOTIDE SEQUENCE [LARGE SCALE GENOMIC DNA]</scope>
    <source>
        <strain evidence="2">cv. 10/8</strain>
        <tissue evidence="1">Leaf</tissue>
    </source>
</reference>
<sequence>RSGRGFRIGVGCEVEDCAPKHPYNLVISTVLPWGTTTITDGIQLEDVTDKAEKTYNTDLTLQLQDISIRRKTRI</sequence>
<keyword evidence="2" id="KW-1185">Reference proteome</keyword>
<organism evidence="1 2">
    <name type="scientific">Trifolium medium</name>
    <dbReference type="NCBI Taxonomy" id="97028"/>
    <lineage>
        <taxon>Eukaryota</taxon>
        <taxon>Viridiplantae</taxon>
        <taxon>Streptophyta</taxon>
        <taxon>Embryophyta</taxon>
        <taxon>Tracheophyta</taxon>
        <taxon>Spermatophyta</taxon>
        <taxon>Magnoliopsida</taxon>
        <taxon>eudicotyledons</taxon>
        <taxon>Gunneridae</taxon>
        <taxon>Pentapetalae</taxon>
        <taxon>rosids</taxon>
        <taxon>fabids</taxon>
        <taxon>Fabales</taxon>
        <taxon>Fabaceae</taxon>
        <taxon>Papilionoideae</taxon>
        <taxon>50 kb inversion clade</taxon>
        <taxon>NPAAA clade</taxon>
        <taxon>Hologalegina</taxon>
        <taxon>IRL clade</taxon>
        <taxon>Trifolieae</taxon>
        <taxon>Trifolium</taxon>
    </lineage>
</organism>
<accession>A0A392UMI2</accession>
<proteinExistence type="predicted"/>
<feature type="non-terminal residue" evidence="1">
    <location>
        <position position="1"/>
    </location>
</feature>
<evidence type="ECO:0000313" key="1">
    <source>
        <dbReference type="EMBL" id="MCI73636.1"/>
    </source>
</evidence>
<dbReference type="EMBL" id="LXQA010843050">
    <property type="protein sequence ID" value="MCI73636.1"/>
    <property type="molecule type" value="Genomic_DNA"/>
</dbReference>
<dbReference type="Proteomes" id="UP000265520">
    <property type="component" value="Unassembled WGS sequence"/>
</dbReference>